<organism evidence="1">
    <name type="scientific">Cucumis melo</name>
    <name type="common">Muskmelon</name>
    <dbReference type="NCBI Taxonomy" id="3656"/>
    <lineage>
        <taxon>Eukaryota</taxon>
        <taxon>Viridiplantae</taxon>
        <taxon>Streptophyta</taxon>
        <taxon>Embryophyta</taxon>
        <taxon>Tracheophyta</taxon>
        <taxon>Spermatophyta</taxon>
        <taxon>Magnoliopsida</taxon>
        <taxon>eudicotyledons</taxon>
        <taxon>Gunneridae</taxon>
        <taxon>Pentapetalae</taxon>
        <taxon>rosids</taxon>
        <taxon>fabids</taxon>
        <taxon>Cucurbitales</taxon>
        <taxon>Cucurbitaceae</taxon>
        <taxon>Benincaseae</taxon>
        <taxon>Cucumis</taxon>
    </lineage>
</organism>
<evidence type="ECO:0000313" key="1">
    <source>
        <dbReference type="EnsemblPlants" id="MELO3C032734.2.1"/>
    </source>
</evidence>
<protein>
    <submittedName>
        <fullName evidence="1">Uncharacterized protein</fullName>
    </submittedName>
</protein>
<dbReference type="Gramene" id="MELO3C032734.2.1">
    <property type="protein sequence ID" value="MELO3C032734.2.1"/>
    <property type="gene ID" value="MELO3C032734.2"/>
</dbReference>
<dbReference type="EnsemblPlants" id="MELO3C032734.2.1">
    <property type="protein sequence ID" value="MELO3C032734.2.1"/>
    <property type="gene ID" value="MELO3C032734.2"/>
</dbReference>
<proteinExistence type="predicted"/>
<dbReference type="AlphaFoldDB" id="A0A9I9EEQ2"/>
<accession>A0A9I9EEQ2</accession>
<name>A0A9I9EEQ2_CUCME</name>
<sequence>MLWWMRIVQFLFHRSKGSTKCPRKWTLRNLVRIWPHSHPYQFKLLKLHYDSYYEWLNIWGQKFKSAHHLTYLGSEENVA</sequence>
<reference evidence="1" key="1">
    <citation type="submission" date="2023-03" db="UniProtKB">
        <authorList>
            <consortium name="EnsemblPlants"/>
        </authorList>
    </citation>
    <scope>IDENTIFICATION</scope>
</reference>